<evidence type="ECO:0000256" key="1">
    <source>
        <dbReference type="SAM" id="MobiDB-lite"/>
    </source>
</evidence>
<name>A0A0A9CRH7_ARUDO</name>
<feature type="region of interest" description="Disordered" evidence="1">
    <location>
        <begin position="42"/>
        <end position="82"/>
    </location>
</feature>
<protein>
    <submittedName>
        <fullName evidence="2">Uncharacterized protein</fullName>
    </submittedName>
</protein>
<reference evidence="2" key="1">
    <citation type="submission" date="2014-09" db="EMBL/GenBank/DDBJ databases">
        <authorList>
            <person name="Magalhaes I.L.F."/>
            <person name="Oliveira U."/>
            <person name="Santos F.R."/>
            <person name="Vidigal T.H.D.A."/>
            <person name="Brescovit A.D."/>
            <person name="Santos A.J."/>
        </authorList>
    </citation>
    <scope>NUCLEOTIDE SEQUENCE</scope>
    <source>
        <tissue evidence="2">Shoot tissue taken approximately 20 cm above the soil surface</tissue>
    </source>
</reference>
<dbReference type="AlphaFoldDB" id="A0A0A9CRH7"/>
<dbReference type="EMBL" id="GBRH01218946">
    <property type="protein sequence ID" value="JAD78949.1"/>
    <property type="molecule type" value="Transcribed_RNA"/>
</dbReference>
<proteinExistence type="predicted"/>
<feature type="compositionally biased region" description="Low complexity" evidence="1">
    <location>
        <begin position="42"/>
        <end position="54"/>
    </location>
</feature>
<reference evidence="2" key="2">
    <citation type="journal article" date="2015" name="Data Brief">
        <title>Shoot transcriptome of the giant reed, Arundo donax.</title>
        <authorList>
            <person name="Barrero R.A."/>
            <person name="Guerrero F.D."/>
            <person name="Moolhuijzen P."/>
            <person name="Goolsby J.A."/>
            <person name="Tidwell J."/>
            <person name="Bellgard S.E."/>
            <person name="Bellgard M.I."/>
        </authorList>
    </citation>
    <scope>NUCLEOTIDE SEQUENCE</scope>
    <source>
        <tissue evidence="2">Shoot tissue taken approximately 20 cm above the soil surface</tissue>
    </source>
</reference>
<accession>A0A0A9CRH7</accession>
<organism evidence="2">
    <name type="scientific">Arundo donax</name>
    <name type="common">Giant reed</name>
    <name type="synonym">Donax arundinaceus</name>
    <dbReference type="NCBI Taxonomy" id="35708"/>
    <lineage>
        <taxon>Eukaryota</taxon>
        <taxon>Viridiplantae</taxon>
        <taxon>Streptophyta</taxon>
        <taxon>Embryophyta</taxon>
        <taxon>Tracheophyta</taxon>
        <taxon>Spermatophyta</taxon>
        <taxon>Magnoliopsida</taxon>
        <taxon>Liliopsida</taxon>
        <taxon>Poales</taxon>
        <taxon>Poaceae</taxon>
        <taxon>PACMAD clade</taxon>
        <taxon>Arundinoideae</taxon>
        <taxon>Arundineae</taxon>
        <taxon>Arundo</taxon>
    </lineage>
</organism>
<evidence type="ECO:0000313" key="2">
    <source>
        <dbReference type="EMBL" id="JAD78949.1"/>
    </source>
</evidence>
<sequence>MPLRRSASVLPAAAALVCLHPAPPSRPYSALPHCRGRLSATTPLPLRPAAADPPSSCPAPPRRRDCLDSTTAAPLPRPPQLCPTAAARSVVTPLPRRRSASVLPAAVALVCLRPAPPSRPYSTLPHRRGRLSATTLLPLRPTAADPPPSCLALLRHHGPALPRRVIEAATVGVAKRAGLSASTHCEGEEQDDLWCHGWGRGGAQQWCEAVVRGGPAAA</sequence>